<dbReference type="KEGG" id="pox:MB84_28325"/>
<dbReference type="EMBL" id="CP011518">
    <property type="protein sequence ID" value="AKK24723.1"/>
    <property type="molecule type" value="Genomic_DNA"/>
</dbReference>
<geneLocation type="plasmid" evidence="3 4">
    <name>pPO70-1</name>
</geneLocation>
<dbReference type="RefSeq" id="WP_052654165.1">
    <property type="nucleotide sequence ID" value="NZ_CP011518.2"/>
</dbReference>
<sequence>MNATARFEARIPTEVRALLEQAADIQGRSMSDFAIAAIWEAATKVIEQTNLVRLSVADQHRFFNALLSPAEPAPALMRGAKKYRQLQADE</sequence>
<evidence type="ECO:0000256" key="2">
    <source>
        <dbReference type="ARBA" id="ARBA00049988"/>
    </source>
</evidence>
<comment type="similarity">
    <text evidence="2">Belongs to the TacA antitoxin family.</text>
</comment>
<proteinExistence type="inferred from homology"/>
<dbReference type="PANTHER" id="PTHR35401">
    <property type="entry name" value="COPG FAMILY HELIX-TURN-HELIX PROTEIN-RELATED-RELATED"/>
    <property type="match status" value="1"/>
</dbReference>
<organism evidence="3 4">
    <name type="scientific">Pandoraea oxalativorans</name>
    <dbReference type="NCBI Taxonomy" id="573737"/>
    <lineage>
        <taxon>Bacteria</taxon>
        <taxon>Pseudomonadati</taxon>
        <taxon>Pseudomonadota</taxon>
        <taxon>Betaproteobacteria</taxon>
        <taxon>Burkholderiales</taxon>
        <taxon>Burkholderiaceae</taxon>
        <taxon>Pandoraea</taxon>
    </lineage>
</organism>
<dbReference type="AlphaFoldDB" id="A0A0G3IDM4"/>
<accession>A0A0G3IDM4</accession>
<dbReference type="PATRIC" id="fig|573737.6.peg.5577"/>
<dbReference type="SUPFAM" id="SSF47598">
    <property type="entry name" value="Ribbon-helix-helix"/>
    <property type="match status" value="1"/>
</dbReference>
<protein>
    <recommendedName>
        <fullName evidence="5">Toxin-antitoxin system protein</fullName>
    </recommendedName>
</protein>
<dbReference type="InterPro" id="IPR014795">
    <property type="entry name" value="TacA_1-like"/>
</dbReference>
<evidence type="ECO:0000256" key="1">
    <source>
        <dbReference type="ARBA" id="ARBA00022649"/>
    </source>
</evidence>
<dbReference type="Gene3D" id="1.20.5.780">
    <property type="entry name" value="Single helix bin"/>
    <property type="match status" value="1"/>
</dbReference>
<reference evidence="3" key="1">
    <citation type="submission" date="2016-06" db="EMBL/GenBank/DDBJ databases">
        <title>Pandoraea oxalativorans DSM 23570 Genome Sequencing.</title>
        <authorList>
            <person name="Ee R."/>
            <person name="Lim Y.-L."/>
            <person name="Yong D."/>
            <person name="Yin W.-F."/>
            <person name="Chan K.-G."/>
        </authorList>
    </citation>
    <scope>NUCLEOTIDE SEQUENCE</scope>
    <source>
        <strain evidence="3">DSM 23570</strain>
        <plasmid evidence="3">pPO70-1</plasmid>
    </source>
</reference>
<keyword evidence="4" id="KW-1185">Reference proteome</keyword>
<dbReference type="GO" id="GO:0006355">
    <property type="term" value="P:regulation of DNA-templated transcription"/>
    <property type="evidence" value="ECO:0007669"/>
    <property type="project" value="InterPro"/>
</dbReference>
<evidence type="ECO:0008006" key="5">
    <source>
        <dbReference type="Google" id="ProtNLM"/>
    </source>
</evidence>
<name>A0A0G3IDM4_9BURK</name>
<dbReference type="Pfam" id="PF08681">
    <property type="entry name" value="TacA1"/>
    <property type="match status" value="1"/>
</dbReference>
<keyword evidence="1" id="KW-1277">Toxin-antitoxin system</keyword>
<dbReference type="PANTHER" id="PTHR35401:SF2">
    <property type="entry name" value="ABC-TYPE TRANSPORT SYSTEM"/>
    <property type="match status" value="1"/>
</dbReference>
<gene>
    <name evidence="3" type="ORF">MB84_28325</name>
</gene>
<evidence type="ECO:0000313" key="4">
    <source>
        <dbReference type="Proteomes" id="UP000035050"/>
    </source>
</evidence>
<keyword evidence="3" id="KW-0614">Plasmid</keyword>
<dbReference type="InterPro" id="IPR010985">
    <property type="entry name" value="Ribbon_hlx_hlx"/>
</dbReference>
<evidence type="ECO:0000313" key="3">
    <source>
        <dbReference type="EMBL" id="AKK24723.1"/>
    </source>
</evidence>
<dbReference type="OrthoDB" id="5297731at2"/>
<dbReference type="Proteomes" id="UP000035050">
    <property type="component" value="Plasmid pPO70-1"/>
</dbReference>